<proteinExistence type="predicted"/>
<dbReference type="AlphaFoldDB" id="T0S133"/>
<accession>T0S133</accession>
<dbReference type="Proteomes" id="UP000001744">
    <property type="component" value="Unassembled WGS sequence"/>
</dbReference>
<evidence type="ECO:0000313" key="2">
    <source>
        <dbReference type="Proteomes" id="UP000001744"/>
    </source>
</evidence>
<keyword evidence="2" id="KW-1185">Reference proteome</keyword>
<name>T0S133_SCHJY</name>
<evidence type="ECO:0000313" key="1">
    <source>
        <dbReference type="EMBL" id="EQC53022.1"/>
    </source>
</evidence>
<dbReference type="VEuPathDB" id="FungiDB:SJAG_06534"/>
<dbReference type="RefSeq" id="XP_011049019.1">
    <property type="nucleotide sequence ID" value="XM_011050717.1"/>
</dbReference>
<dbReference type="GeneID" id="22831139"/>
<dbReference type="HOGENOM" id="CLU_2147322_0_0_1"/>
<reference evidence="1 2" key="1">
    <citation type="journal article" date="2011" name="Science">
        <title>Comparative functional genomics of the fission yeasts.</title>
        <authorList>
            <person name="Rhind N."/>
            <person name="Chen Z."/>
            <person name="Yassour M."/>
            <person name="Thompson D.A."/>
            <person name="Haas B.J."/>
            <person name="Habib N."/>
            <person name="Wapinski I."/>
            <person name="Roy S."/>
            <person name="Lin M.F."/>
            <person name="Heiman D.I."/>
            <person name="Young S.K."/>
            <person name="Furuya K."/>
            <person name="Guo Y."/>
            <person name="Pidoux A."/>
            <person name="Chen H.M."/>
            <person name="Robbertse B."/>
            <person name="Goldberg J.M."/>
            <person name="Aoki K."/>
            <person name="Bayne E.H."/>
            <person name="Berlin A.M."/>
            <person name="Desjardins C.A."/>
            <person name="Dobbs E."/>
            <person name="Dukaj L."/>
            <person name="Fan L."/>
            <person name="FitzGerald M.G."/>
            <person name="French C."/>
            <person name="Gujja S."/>
            <person name="Hansen K."/>
            <person name="Keifenheim D."/>
            <person name="Levin J.Z."/>
            <person name="Mosher R.A."/>
            <person name="Mueller C.A."/>
            <person name="Pfiffner J."/>
            <person name="Priest M."/>
            <person name="Russ C."/>
            <person name="Smialowska A."/>
            <person name="Swoboda P."/>
            <person name="Sykes S.M."/>
            <person name="Vaughn M."/>
            <person name="Vengrova S."/>
            <person name="Yoder R."/>
            <person name="Zeng Q."/>
            <person name="Allshire R."/>
            <person name="Baulcombe D."/>
            <person name="Birren B.W."/>
            <person name="Brown W."/>
            <person name="Ekwall K."/>
            <person name="Kellis M."/>
            <person name="Leatherwood J."/>
            <person name="Levin H."/>
            <person name="Margalit H."/>
            <person name="Martienssen R."/>
            <person name="Nieduszynski C.A."/>
            <person name="Spatafora J.W."/>
            <person name="Friedman N."/>
            <person name="Dalgaard J.Z."/>
            <person name="Baumann P."/>
            <person name="Niki H."/>
            <person name="Regev A."/>
            <person name="Nusbaum C."/>
        </authorList>
    </citation>
    <scope>NUCLEOTIDE SEQUENCE [LARGE SCALE GENOMIC DNA]</scope>
    <source>
        <strain evidence="2">yFS275 / FY16936</strain>
    </source>
</reference>
<dbReference type="OMA" id="QESAFEC"/>
<gene>
    <name evidence="1" type="ORF">SJAG_06534</name>
</gene>
<dbReference type="JaponicusDB" id="SJAG_06534"/>
<dbReference type="EMBL" id="KE651167">
    <property type="protein sequence ID" value="EQC53022.1"/>
    <property type="molecule type" value="Genomic_DNA"/>
</dbReference>
<organism evidence="1 2">
    <name type="scientific">Schizosaccharomyces japonicus (strain yFS275 / FY16936)</name>
    <name type="common">Fission yeast</name>
    <dbReference type="NCBI Taxonomy" id="402676"/>
    <lineage>
        <taxon>Eukaryota</taxon>
        <taxon>Fungi</taxon>
        <taxon>Dikarya</taxon>
        <taxon>Ascomycota</taxon>
        <taxon>Taphrinomycotina</taxon>
        <taxon>Schizosaccharomycetes</taxon>
        <taxon>Schizosaccharomycetales</taxon>
        <taxon>Schizosaccharomycetaceae</taxon>
        <taxon>Schizosaccharomyces</taxon>
    </lineage>
</organism>
<sequence>MLTQEMPRSSCDCLYTKGNISMPPLPCLTRIAMEKLLEEFLNSCPNSKQPIIIDHLQQKRKRLCYTDTNKKPVCIELEASDTDLLQKMQMFNYVCSLSADPNQESAFECLKI</sequence>
<dbReference type="OrthoDB" id="5277092at2759"/>
<protein>
    <submittedName>
        <fullName evidence="1">Fungal protein</fullName>
    </submittedName>
</protein>